<dbReference type="OrthoDB" id="10440742at2759"/>
<proteinExistence type="predicted"/>
<keyword evidence="2" id="KW-1185">Reference proteome</keyword>
<dbReference type="Proteomes" id="UP000355283">
    <property type="component" value="Unassembled WGS sequence"/>
</dbReference>
<organism evidence="1 2">
    <name type="scientific">Nannochloropsis salina CCMP1776</name>
    <dbReference type="NCBI Taxonomy" id="1027361"/>
    <lineage>
        <taxon>Eukaryota</taxon>
        <taxon>Sar</taxon>
        <taxon>Stramenopiles</taxon>
        <taxon>Ochrophyta</taxon>
        <taxon>Eustigmatophyceae</taxon>
        <taxon>Eustigmatales</taxon>
        <taxon>Monodopsidaceae</taxon>
        <taxon>Microchloropsis</taxon>
        <taxon>Microchloropsis salina</taxon>
    </lineage>
</organism>
<dbReference type="AlphaFoldDB" id="A0A4D9CQ46"/>
<name>A0A4D9CQ46_9STRA</name>
<dbReference type="EMBL" id="SDOX01000130">
    <property type="protein sequence ID" value="TFJ81240.1"/>
    <property type="molecule type" value="Genomic_DNA"/>
</dbReference>
<evidence type="ECO:0000313" key="1">
    <source>
        <dbReference type="EMBL" id="TFJ81240.1"/>
    </source>
</evidence>
<reference evidence="1 2" key="1">
    <citation type="submission" date="2019-01" db="EMBL/GenBank/DDBJ databases">
        <title>Nuclear Genome Assembly of the Microalgal Biofuel strain Nannochloropsis salina CCMP1776.</title>
        <authorList>
            <person name="Hovde B."/>
        </authorList>
    </citation>
    <scope>NUCLEOTIDE SEQUENCE [LARGE SCALE GENOMIC DNA]</scope>
    <source>
        <strain evidence="1 2">CCMP1776</strain>
    </source>
</reference>
<sequence length="169" mass="18896">MELVLCSVWLCRRFYSGVRKRKEEDEGGRGYKAINWAALSEDVAKGQMPSEALRSRLAVELDASSMVWEMERETLGAEWVKDAEGEEGREGGREDGRINALEMERLLTEEEKRRLQASRPSGGAFQLNGATVDPFVLLTAEKRNVIRQECLGWTLALSGVVALGAYSKE</sequence>
<evidence type="ECO:0000313" key="2">
    <source>
        <dbReference type="Proteomes" id="UP000355283"/>
    </source>
</evidence>
<gene>
    <name evidence="1" type="ORF">NSK_007429</name>
</gene>
<protein>
    <submittedName>
        <fullName evidence="1">Uncharacterized protein</fullName>
    </submittedName>
</protein>
<comment type="caution">
    <text evidence="1">The sequence shown here is derived from an EMBL/GenBank/DDBJ whole genome shotgun (WGS) entry which is preliminary data.</text>
</comment>
<accession>A0A4D9CQ46</accession>